<dbReference type="PROSITE" id="PS51755">
    <property type="entry name" value="OMPR_PHOB"/>
    <property type="match status" value="1"/>
</dbReference>
<gene>
    <name evidence="6" type="ORF">KME07_07045</name>
</gene>
<dbReference type="SMART" id="SM00862">
    <property type="entry name" value="Trans_reg_C"/>
    <property type="match status" value="1"/>
</dbReference>
<evidence type="ECO:0000259" key="5">
    <source>
        <dbReference type="PROSITE" id="PS51755"/>
    </source>
</evidence>
<dbReference type="InterPro" id="IPR001789">
    <property type="entry name" value="Sig_transdc_resp-reg_receiver"/>
</dbReference>
<dbReference type="PANTHER" id="PTHR48111:SF5">
    <property type="entry name" value="RESPONSE REGULATOR RPPA"/>
    <property type="match status" value="1"/>
</dbReference>
<dbReference type="PANTHER" id="PTHR48111">
    <property type="entry name" value="REGULATOR OF RPOS"/>
    <property type="match status" value="1"/>
</dbReference>
<feature type="domain" description="Response regulatory" evidence="4">
    <location>
        <begin position="2"/>
        <end position="116"/>
    </location>
</feature>
<dbReference type="Pfam" id="PF00486">
    <property type="entry name" value="Trans_reg_C"/>
    <property type="match status" value="1"/>
</dbReference>
<dbReference type="InterPro" id="IPR039420">
    <property type="entry name" value="WalR-like"/>
</dbReference>
<dbReference type="GO" id="GO:0005829">
    <property type="term" value="C:cytosol"/>
    <property type="evidence" value="ECO:0007669"/>
    <property type="project" value="TreeGrafter"/>
</dbReference>
<proteinExistence type="predicted"/>
<dbReference type="Gene3D" id="3.40.50.2300">
    <property type="match status" value="1"/>
</dbReference>
<reference evidence="6" key="2">
    <citation type="journal article" date="2022" name="Microbiol. Resour. Announc.">
        <title>Metagenome Sequencing to Explore Phylogenomics of Terrestrial Cyanobacteria.</title>
        <authorList>
            <person name="Ward R.D."/>
            <person name="Stajich J.E."/>
            <person name="Johansen J.R."/>
            <person name="Huntemann M."/>
            <person name="Clum A."/>
            <person name="Foster B."/>
            <person name="Foster B."/>
            <person name="Roux S."/>
            <person name="Palaniappan K."/>
            <person name="Varghese N."/>
            <person name="Mukherjee S."/>
            <person name="Reddy T.B.K."/>
            <person name="Daum C."/>
            <person name="Copeland A."/>
            <person name="Chen I.A."/>
            <person name="Ivanova N.N."/>
            <person name="Kyrpides N.C."/>
            <person name="Shapiro N."/>
            <person name="Eloe-Fadrosh E.A."/>
            <person name="Pietrasiak N."/>
        </authorList>
    </citation>
    <scope>NUCLEOTIDE SEQUENCE</scope>
    <source>
        <strain evidence="6">GSE-TBD4-15B</strain>
    </source>
</reference>
<accession>A0A951P9C2</accession>
<dbReference type="SMART" id="SM00448">
    <property type="entry name" value="REC"/>
    <property type="match status" value="1"/>
</dbReference>
<dbReference type="SUPFAM" id="SSF52172">
    <property type="entry name" value="CheY-like"/>
    <property type="match status" value="1"/>
</dbReference>
<evidence type="ECO:0000313" key="6">
    <source>
        <dbReference type="EMBL" id="MBW4465184.1"/>
    </source>
</evidence>
<evidence type="ECO:0000256" key="2">
    <source>
        <dbReference type="PROSITE-ProRule" id="PRU00169"/>
    </source>
</evidence>
<dbReference type="Pfam" id="PF00072">
    <property type="entry name" value="Response_reg"/>
    <property type="match status" value="1"/>
</dbReference>
<feature type="DNA-binding region" description="OmpR/PhoB-type" evidence="3">
    <location>
        <begin position="124"/>
        <end position="222"/>
    </location>
</feature>
<reference evidence="6" key="1">
    <citation type="submission" date="2021-05" db="EMBL/GenBank/DDBJ databases">
        <authorList>
            <person name="Pietrasiak N."/>
            <person name="Ward R."/>
            <person name="Stajich J.E."/>
            <person name="Kurbessoian T."/>
        </authorList>
    </citation>
    <scope>NUCLEOTIDE SEQUENCE</scope>
    <source>
        <strain evidence="6">GSE-TBD4-15B</strain>
    </source>
</reference>
<dbReference type="InterPro" id="IPR011006">
    <property type="entry name" value="CheY-like_superfamily"/>
</dbReference>
<dbReference type="EMBL" id="JAHHHV010000033">
    <property type="protein sequence ID" value="MBW4465184.1"/>
    <property type="molecule type" value="Genomic_DNA"/>
</dbReference>
<dbReference type="AlphaFoldDB" id="A0A951P9C2"/>
<dbReference type="GO" id="GO:0000976">
    <property type="term" value="F:transcription cis-regulatory region binding"/>
    <property type="evidence" value="ECO:0007669"/>
    <property type="project" value="TreeGrafter"/>
</dbReference>
<protein>
    <submittedName>
        <fullName evidence="6">Response regulator transcription factor</fullName>
    </submittedName>
</protein>
<dbReference type="Gene3D" id="1.10.10.10">
    <property type="entry name" value="Winged helix-like DNA-binding domain superfamily/Winged helix DNA-binding domain"/>
    <property type="match status" value="1"/>
</dbReference>
<name>A0A951P9C2_9CYAN</name>
<dbReference type="GO" id="GO:0000156">
    <property type="term" value="F:phosphorelay response regulator activity"/>
    <property type="evidence" value="ECO:0007669"/>
    <property type="project" value="TreeGrafter"/>
</dbReference>
<dbReference type="Gene3D" id="6.10.250.690">
    <property type="match status" value="1"/>
</dbReference>
<keyword evidence="2" id="KW-0597">Phosphoprotein</keyword>
<dbReference type="PROSITE" id="PS50110">
    <property type="entry name" value="RESPONSE_REGULATORY"/>
    <property type="match status" value="1"/>
</dbReference>
<keyword evidence="1 3" id="KW-0238">DNA-binding</keyword>
<evidence type="ECO:0000313" key="7">
    <source>
        <dbReference type="Proteomes" id="UP000707356"/>
    </source>
</evidence>
<organism evidence="6 7">
    <name type="scientific">Pegethrix bostrychoides GSE-TBD4-15B</name>
    <dbReference type="NCBI Taxonomy" id="2839662"/>
    <lineage>
        <taxon>Bacteria</taxon>
        <taxon>Bacillati</taxon>
        <taxon>Cyanobacteriota</taxon>
        <taxon>Cyanophyceae</taxon>
        <taxon>Oculatellales</taxon>
        <taxon>Oculatellaceae</taxon>
        <taxon>Pegethrix</taxon>
    </lineage>
</organism>
<dbReference type="InterPro" id="IPR036388">
    <property type="entry name" value="WH-like_DNA-bd_sf"/>
</dbReference>
<dbReference type="CDD" id="cd19935">
    <property type="entry name" value="REC_OmpR_CusR-like"/>
    <property type="match status" value="1"/>
</dbReference>
<dbReference type="GO" id="GO:0006355">
    <property type="term" value="P:regulation of DNA-templated transcription"/>
    <property type="evidence" value="ECO:0007669"/>
    <property type="project" value="InterPro"/>
</dbReference>
<evidence type="ECO:0000256" key="3">
    <source>
        <dbReference type="PROSITE-ProRule" id="PRU01091"/>
    </source>
</evidence>
<dbReference type="Proteomes" id="UP000707356">
    <property type="component" value="Unassembled WGS sequence"/>
</dbReference>
<evidence type="ECO:0000256" key="1">
    <source>
        <dbReference type="ARBA" id="ARBA00023125"/>
    </source>
</evidence>
<sequence length="224" mass="25580">MKILLVEDDTKQLMPLQTVLSRAGHNVDGVRDGKTAQWLLSEKEYDLLILDWMLPYISGVSLCQQYRAAGKATPVLIITAKDTTPDKVVGLDAGADDYLVKPIDVTEFMARVRALRRRSPLWRGDILRLADLQLHLDSLTVERHGTVARLSSREFQLLEYFMRHPRQVLTRNQIEHAVWEWGTEPESNAITVLVRKLRQRLQEVEAASWIGSVYGMGYRLSPSE</sequence>
<dbReference type="CDD" id="cd00383">
    <property type="entry name" value="trans_reg_C"/>
    <property type="match status" value="1"/>
</dbReference>
<feature type="domain" description="OmpR/PhoB-type" evidence="5">
    <location>
        <begin position="124"/>
        <end position="222"/>
    </location>
</feature>
<dbReference type="InterPro" id="IPR001867">
    <property type="entry name" value="OmpR/PhoB-type_DNA-bd"/>
</dbReference>
<dbReference type="GO" id="GO:0032993">
    <property type="term" value="C:protein-DNA complex"/>
    <property type="evidence" value="ECO:0007669"/>
    <property type="project" value="TreeGrafter"/>
</dbReference>
<feature type="modified residue" description="4-aspartylphosphate" evidence="2">
    <location>
        <position position="51"/>
    </location>
</feature>
<comment type="caution">
    <text evidence="6">The sequence shown here is derived from an EMBL/GenBank/DDBJ whole genome shotgun (WGS) entry which is preliminary data.</text>
</comment>
<evidence type="ECO:0000259" key="4">
    <source>
        <dbReference type="PROSITE" id="PS50110"/>
    </source>
</evidence>